<feature type="transmembrane region" description="Helical" evidence="1">
    <location>
        <begin position="21"/>
        <end position="39"/>
    </location>
</feature>
<keyword evidence="3" id="KW-1185">Reference proteome</keyword>
<accession>A0A4R6SV05</accession>
<proteinExistence type="predicted"/>
<evidence type="ECO:0000313" key="2">
    <source>
        <dbReference type="EMBL" id="TDQ08181.1"/>
    </source>
</evidence>
<sequence length="112" mass="12377">MTRTNNLTTQTTHSASLAKRILLGAGLALILIAFFLLQAGEPNPAWPKFWMIRPLIIVTLAGAMGALFYHLMDPLRNMGGWRKISVNILCLIVYVIALWLGTVLGLDGTLWD</sequence>
<dbReference type="EMBL" id="SNYC01000005">
    <property type="protein sequence ID" value="TDQ08181.1"/>
    <property type="molecule type" value="Genomic_DNA"/>
</dbReference>
<keyword evidence="1" id="KW-1133">Transmembrane helix</keyword>
<evidence type="ECO:0000313" key="3">
    <source>
        <dbReference type="Proteomes" id="UP000295620"/>
    </source>
</evidence>
<dbReference type="Proteomes" id="UP000295620">
    <property type="component" value="Unassembled WGS sequence"/>
</dbReference>
<reference evidence="2 3" key="1">
    <citation type="submission" date="2019-03" db="EMBL/GenBank/DDBJ databases">
        <title>Genomic Encyclopedia of Archaeal and Bacterial Type Strains, Phase II (KMG-II): from individual species to whole genera.</title>
        <authorList>
            <person name="Goeker M."/>
        </authorList>
    </citation>
    <scope>NUCLEOTIDE SEQUENCE [LARGE SCALE GENOMIC DNA]</scope>
    <source>
        <strain evidence="2 3">DSM 19035</strain>
    </source>
</reference>
<dbReference type="AlphaFoldDB" id="A0A4R6SV05"/>
<comment type="caution">
    <text evidence="2">The sequence shown here is derived from an EMBL/GenBank/DDBJ whole genome shotgun (WGS) entry which is preliminary data.</text>
</comment>
<name>A0A4R6SV05_9SPHI</name>
<dbReference type="RefSeq" id="WP_133576580.1">
    <property type="nucleotide sequence ID" value="NZ_SNYC01000005.1"/>
</dbReference>
<organism evidence="2 3">
    <name type="scientific">Pedobacter metabolipauper</name>
    <dbReference type="NCBI Taxonomy" id="425513"/>
    <lineage>
        <taxon>Bacteria</taxon>
        <taxon>Pseudomonadati</taxon>
        <taxon>Bacteroidota</taxon>
        <taxon>Sphingobacteriia</taxon>
        <taxon>Sphingobacteriales</taxon>
        <taxon>Sphingobacteriaceae</taxon>
        <taxon>Pedobacter</taxon>
    </lineage>
</organism>
<dbReference type="OrthoDB" id="770034at2"/>
<feature type="transmembrane region" description="Helical" evidence="1">
    <location>
        <begin position="84"/>
        <end position="106"/>
    </location>
</feature>
<evidence type="ECO:0008006" key="4">
    <source>
        <dbReference type="Google" id="ProtNLM"/>
    </source>
</evidence>
<feature type="transmembrane region" description="Helical" evidence="1">
    <location>
        <begin position="51"/>
        <end position="72"/>
    </location>
</feature>
<evidence type="ECO:0000256" key="1">
    <source>
        <dbReference type="SAM" id="Phobius"/>
    </source>
</evidence>
<gene>
    <name evidence="2" type="ORF">ATK78_2685</name>
</gene>
<keyword evidence="1" id="KW-0812">Transmembrane</keyword>
<keyword evidence="1" id="KW-0472">Membrane</keyword>
<protein>
    <recommendedName>
        <fullName evidence="4">Potassium transporter KefB</fullName>
    </recommendedName>
</protein>